<accession>A0ABP6QJW9</accession>
<dbReference type="PANTHER" id="PTHR30346:SF28">
    <property type="entry name" value="HTH-TYPE TRANSCRIPTIONAL REGULATOR CYNR"/>
    <property type="match status" value="1"/>
</dbReference>
<dbReference type="Gene3D" id="3.40.190.290">
    <property type="match status" value="1"/>
</dbReference>
<keyword evidence="3" id="KW-0238">DNA-binding</keyword>
<evidence type="ECO:0000313" key="7">
    <source>
        <dbReference type="Proteomes" id="UP001501237"/>
    </source>
</evidence>
<dbReference type="PRINTS" id="PR00039">
    <property type="entry name" value="HTHLYSR"/>
</dbReference>
<keyword evidence="2" id="KW-0805">Transcription regulation</keyword>
<evidence type="ECO:0000256" key="4">
    <source>
        <dbReference type="ARBA" id="ARBA00023163"/>
    </source>
</evidence>
<evidence type="ECO:0000259" key="5">
    <source>
        <dbReference type="PROSITE" id="PS50931"/>
    </source>
</evidence>
<dbReference type="InterPro" id="IPR036388">
    <property type="entry name" value="WH-like_DNA-bd_sf"/>
</dbReference>
<dbReference type="InterPro" id="IPR000847">
    <property type="entry name" value="LysR_HTH_N"/>
</dbReference>
<dbReference type="Pfam" id="PF00126">
    <property type="entry name" value="HTH_1"/>
    <property type="match status" value="1"/>
</dbReference>
<dbReference type="Proteomes" id="UP001501237">
    <property type="component" value="Unassembled WGS sequence"/>
</dbReference>
<dbReference type="PANTHER" id="PTHR30346">
    <property type="entry name" value="TRANSCRIPTIONAL DUAL REGULATOR HCAR-RELATED"/>
    <property type="match status" value="1"/>
</dbReference>
<evidence type="ECO:0000313" key="6">
    <source>
        <dbReference type="EMBL" id="GAA3236680.1"/>
    </source>
</evidence>
<dbReference type="SUPFAM" id="SSF46785">
    <property type="entry name" value="Winged helix' DNA-binding domain"/>
    <property type="match status" value="1"/>
</dbReference>
<dbReference type="Gene3D" id="1.10.10.10">
    <property type="entry name" value="Winged helix-like DNA-binding domain superfamily/Winged helix DNA-binding domain"/>
    <property type="match status" value="1"/>
</dbReference>
<reference evidence="7" key="1">
    <citation type="journal article" date="2019" name="Int. J. Syst. Evol. Microbiol.">
        <title>The Global Catalogue of Microorganisms (GCM) 10K type strain sequencing project: providing services to taxonomists for standard genome sequencing and annotation.</title>
        <authorList>
            <consortium name="The Broad Institute Genomics Platform"/>
            <consortium name="The Broad Institute Genome Sequencing Center for Infectious Disease"/>
            <person name="Wu L."/>
            <person name="Ma J."/>
        </authorList>
    </citation>
    <scope>NUCLEOTIDE SEQUENCE [LARGE SCALE GENOMIC DNA]</scope>
    <source>
        <strain evidence="7">JCM 9377</strain>
    </source>
</reference>
<dbReference type="PROSITE" id="PS50931">
    <property type="entry name" value="HTH_LYSR"/>
    <property type="match status" value="1"/>
</dbReference>
<evidence type="ECO:0000256" key="2">
    <source>
        <dbReference type="ARBA" id="ARBA00023015"/>
    </source>
</evidence>
<sequence length="284" mass="29947">MELRHLRYLVAVVDEGGFTRAAEALHVAQPGISSQLRQLERELGQPLLDRSGGSVTLTAAGEAVLPYARAALAAAAGVREAIDELTGLMTGQLAIGTVASFSSPAFGLPRLIADFHLDHPGIDLTLTESPTDPLLDALRSGRVDVAFLGLRTVPPHGLSTEVLWTDEVVAAGPGLPERITVAGLADRAVYTFPTWTSIRIAFDEACERAAFHPRVAFETTAPPILVDLAARADGVAVLPSSAVPGHTSFDPPLYSRVAMAWRSDVPVSPAARAFLAHTRKAAGI</sequence>
<gene>
    <name evidence="6" type="ORF">GCM10010468_71010</name>
</gene>
<proteinExistence type="inferred from homology"/>
<dbReference type="Pfam" id="PF03466">
    <property type="entry name" value="LysR_substrate"/>
    <property type="match status" value="1"/>
</dbReference>
<evidence type="ECO:0000256" key="3">
    <source>
        <dbReference type="ARBA" id="ARBA00023125"/>
    </source>
</evidence>
<evidence type="ECO:0000256" key="1">
    <source>
        <dbReference type="ARBA" id="ARBA00009437"/>
    </source>
</evidence>
<comment type="caution">
    <text evidence="6">The sequence shown here is derived from an EMBL/GenBank/DDBJ whole genome shotgun (WGS) entry which is preliminary data.</text>
</comment>
<name>A0ABP6QJW9_9ACTN</name>
<organism evidence="6 7">
    <name type="scientific">Actinocorallia longicatena</name>
    <dbReference type="NCBI Taxonomy" id="111803"/>
    <lineage>
        <taxon>Bacteria</taxon>
        <taxon>Bacillati</taxon>
        <taxon>Actinomycetota</taxon>
        <taxon>Actinomycetes</taxon>
        <taxon>Streptosporangiales</taxon>
        <taxon>Thermomonosporaceae</taxon>
        <taxon>Actinocorallia</taxon>
    </lineage>
</organism>
<comment type="similarity">
    <text evidence="1">Belongs to the LysR transcriptional regulatory family.</text>
</comment>
<dbReference type="InterPro" id="IPR036390">
    <property type="entry name" value="WH_DNA-bd_sf"/>
</dbReference>
<keyword evidence="7" id="KW-1185">Reference proteome</keyword>
<feature type="domain" description="HTH lysR-type" evidence="5">
    <location>
        <begin position="1"/>
        <end position="58"/>
    </location>
</feature>
<dbReference type="SUPFAM" id="SSF53850">
    <property type="entry name" value="Periplasmic binding protein-like II"/>
    <property type="match status" value="1"/>
</dbReference>
<dbReference type="InterPro" id="IPR005119">
    <property type="entry name" value="LysR_subst-bd"/>
</dbReference>
<dbReference type="EMBL" id="BAAAUV010000031">
    <property type="protein sequence ID" value="GAA3236680.1"/>
    <property type="molecule type" value="Genomic_DNA"/>
</dbReference>
<keyword evidence="4" id="KW-0804">Transcription</keyword>
<protein>
    <submittedName>
        <fullName evidence="6">LysR substrate-binding domain-containing protein</fullName>
    </submittedName>
</protein>
<dbReference type="RefSeq" id="WP_344837409.1">
    <property type="nucleotide sequence ID" value="NZ_BAAAUV010000031.1"/>
</dbReference>